<organism evidence="2 3">
    <name type="scientific">Haloplanus rubicundus</name>
    <dbReference type="NCBI Taxonomy" id="1547898"/>
    <lineage>
        <taxon>Archaea</taxon>
        <taxon>Methanobacteriati</taxon>
        <taxon>Methanobacteriota</taxon>
        <taxon>Stenosarchaea group</taxon>
        <taxon>Halobacteria</taxon>
        <taxon>Halobacteriales</taxon>
        <taxon>Haloferacaceae</taxon>
        <taxon>Haloplanus</taxon>
    </lineage>
</organism>
<dbReference type="KEGG" id="haq:DU484_00545"/>
<dbReference type="EMBL" id="CP031147">
    <property type="protein sequence ID" value="AXG08454.1"/>
    <property type="molecule type" value="Genomic_DNA"/>
</dbReference>
<accession>A0A345E8D2</accession>
<keyword evidence="1" id="KW-0812">Transmembrane</keyword>
<proteinExistence type="predicted"/>
<geneLocation type="plasmid" evidence="3">
    <name>pcba1112-01</name>
</geneLocation>
<evidence type="ECO:0000313" key="2">
    <source>
        <dbReference type="EMBL" id="AXG08454.1"/>
    </source>
</evidence>
<keyword evidence="1" id="KW-0472">Membrane</keyword>
<gene>
    <name evidence="2" type="ORF">DU484_00545</name>
</gene>
<evidence type="ECO:0000313" key="3">
    <source>
        <dbReference type="Proteomes" id="UP000252985"/>
    </source>
</evidence>
<dbReference type="Proteomes" id="UP000252985">
    <property type="component" value="Plasmid pCBA1112-01"/>
</dbReference>
<sequence>MRSNSIYRIRCLTDVVNFVCFYSLFDPFREVRVVITDWRADCGRIIYPCILSIFQGFLNFLAIVVFYFPL</sequence>
<reference evidence="2 3" key="1">
    <citation type="submission" date="2018-07" db="EMBL/GenBank/DDBJ databases">
        <title>Genome sequences of Haloplanus sp. CBA1112.</title>
        <authorList>
            <person name="Kim Y.B."/>
            <person name="Roh S.W."/>
        </authorList>
    </citation>
    <scope>NUCLEOTIDE SEQUENCE [LARGE SCALE GENOMIC DNA]</scope>
    <source>
        <strain evidence="2 3">CBA1112</strain>
        <plasmid evidence="3">pcba1112-01</plasmid>
    </source>
</reference>
<keyword evidence="1" id="KW-1133">Transmembrane helix</keyword>
<protein>
    <submittedName>
        <fullName evidence="2">Uncharacterized protein</fullName>
    </submittedName>
</protein>
<evidence type="ECO:0000256" key="1">
    <source>
        <dbReference type="SAM" id="Phobius"/>
    </source>
</evidence>
<name>A0A345E8D2_9EURY</name>
<feature type="transmembrane region" description="Helical" evidence="1">
    <location>
        <begin position="45"/>
        <end position="68"/>
    </location>
</feature>
<keyword evidence="2" id="KW-0614">Plasmid</keyword>
<dbReference type="AlphaFoldDB" id="A0A345E8D2"/>